<dbReference type="EMBL" id="LBTR01000009">
    <property type="protein sequence ID" value="KKQ45772.1"/>
    <property type="molecule type" value="Genomic_DNA"/>
</dbReference>
<feature type="transmembrane region" description="Helical" evidence="1">
    <location>
        <begin position="419"/>
        <end position="437"/>
    </location>
</feature>
<gene>
    <name evidence="3" type="ORF">US62_C0009G0003</name>
</gene>
<keyword evidence="1" id="KW-1133">Transmembrane helix</keyword>
<protein>
    <recommendedName>
        <fullName evidence="2">Glycosyltransferase 2-like domain-containing protein</fullName>
    </recommendedName>
</protein>
<dbReference type="Proteomes" id="UP000034603">
    <property type="component" value="Unassembled WGS sequence"/>
</dbReference>
<organism evidence="3 4">
    <name type="scientific">Candidatus Woesebacteria bacterium GW2011_GWA1_37_8</name>
    <dbReference type="NCBI Taxonomy" id="1618546"/>
    <lineage>
        <taxon>Bacteria</taxon>
        <taxon>Candidatus Woeseibacteriota</taxon>
    </lineage>
</organism>
<feature type="transmembrane region" description="Helical" evidence="1">
    <location>
        <begin position="12"/>
        <end position="31"/>
    </location>
</feature>
<feature type="transmembrane region" description="Helical" evidence="1">
    <location>
        <begin position="458"/>
        <end position="477"/>
    </location>
</feature>
<dbReference type="InterPro" id="IPR029044">
    <property type="entry name" value="Nucleotide-diphossugar_trans"/>
</dbReference>
<name>A0A0G0HU21_9BACT</name>
<feature type="transmembrane region" description="Helical" evidence="1">
    <location>
        <begin position="376"/>
        <end position="399"/>
    </location>
</feature>
<comment type="caution">
    <text evidence="3">The sequence shown here is derived from an EMBL/GenBank/DDBJ whole genome shotgun (WGS) entry which is preliminary data.</text>
</comment>
<evidence type="ECO:0000256" key="1">
    <source>
        <dbReference type="SAM" id="Phobius"/>
    </source>
</evidence>
<evidence type="ECO:0000259" key="2">
    <source>
        <dbReference type="Pfam" id="PF13632"/>
    </source>
</evidence>
<feature type="domain" description="Glycosyltransferase 2-like" evidence="2">
    <location>
        <begin position="204"/>
        <end position="434"/>
    </location>
</feature>
<reference evidence="3 4" key="1">
    <citation type="journal article" date="2015" name="Nature">
        <title>rRNA introns, odd ribosomes, and small enigmatic genomes across a large radiation of phyla.</title>
        <authorList>
            <person name="Brown C.T."/>
            <person name="Hug L.A."/>
            <person name="Thomas B.C."/>
            <person name="Sharon I."/>
            <person name="Castelle C.J."/>
            <person name="Singh A."/>
            <person name="Wilkins M.J."/>
            <person name="Williams K.H."/>
            <person name="Banfield J.F."/>
        </authorList>
    </citation>
    <scope>NUCLEOTIDE SEQUENCE [LARGE SCALE GENOMIC DNA]</scope>
</reference>
<proteinExistence type="predicted"/>
<dbReference type="InterPro" id="IPR001173">
    <property type="entry name" value="Glyco_trans_2-like"/>
</dbReference>
<keyword evidence="1" id="KW-0812">Transmembrane</keyword>
<dbReference type="SUPFAM" id="SSF53448">
    <property type="entry name" value="Nucleotide-diphospho-sugar transferases"/>
    <property type="match status" value="1"/>
</dbReference>
<feature type="transmembrane region" description="Helical" evidence="1">
    <location>
        <begin position="37"/>
        <end position="56"/>
    </location>
</feature>
<keyword evidence="1" id="KW-0472">Membrane</keyword>
<evidence type="ECO:0000313" key="4">
    <source>
        <dbReference type="Proteomes" id="UP000034603"/>
    </source>
</evidence>
<dbReference type="Pfam" id="PF13632">
    <property type="entry name" value="Glyco_trans_2_3"/>
    <property type="match status" value="1"/>
</dbReference>
<sequence length="497" mass="58192">MMRKFILKHERGVYRSLEILPGFVSWNLILFPYWGIFIIPNVVAYFVLAYNIYWFYQSFQIAISATVSHFRVQSAMIFDWVGDLKSFPDWKKVNHLILITTYKEPLHILERTLTALADQTLPKDQLHIVLAMEKKEPEEDRNEKIKILEKKYGKIFADFFITVHEIVPGEIPGKSSNERFAAIWAKKELIDKRKMDINYFTVTSCDADHKFHPNHFAALTYLFLDNPKRYLCFWQAAIMFYNNIWKLPALTRVPNTLGSIWNLSQLPRKDKLINTANYSLSLKLLDEVGYWDADKIPEDWGIFFKSYYAKNGGVEVEPIYLPLYADAAEGPSFIKTLKNEYNQKKRWAWGVSDDPWIIRDFFLNDKIPFWEKTMRVLFLIQSHFLWPVHFFVITIGLTLPSILNPRFARTTLGYTVPKLSSAILTIALVFLLVMLVLDKIYKPARPKEYPLWRALLTPLEFVLMPIAGFLFTALPGIDAHTRLMLGKYIQYKVTEKV</sequence>
<dbReference type="PANTHER" id="PTHR36851">
    <property type="entry name" value="UNNAMED PRODUCT"/>
    <property type="match status" value="1"/>
</dbReference>
<dbReference type="AlphaFoldDB" id="A0A0G0HU21"/>
<evidence type="ECO:0000313" key="3">
    <source>
        <dbReference type="EMBL" id="KKQ45772.1"/>
    </source>
</evidence>
<dbReference type="PANTHER" id="PTHR36851:SF1">
    <property type="entry name" value="GLYCO_TRANS_2-LIKE DOMAIN-CONTAINING PROTEIN"/>
    <property type="match status" value="1"/>
</dbReference>
<accession>A0A0G0HU21</accession>
<dbReference type="Gene3D" id="3.90.550.10">
    <property type="entry name" value="Spore Coat Polysaccharide Biosynthesis Protein SpsA, Chain A"/>
    <property type="match status" value="1"/>
</dbReference>